<dbReference type="PANTHER" id="PTHR12295">
    <property type="entry name" value="FURRY-RELATED"/>
    <property type="match status" value="1"/>
</dbReference>
<dbReference type="SUPFAM" id="SSF48371">
    <property type="entry name" value="ARM repeat"/>
    <property type="match status" value="2"/>
</dbReference>
<accession>A0AAD9FR77</accession>
<reference evidence="5" key="1">
    <citation type="submission" date="2023-02" db="EMBL/GenBank/DDBJ databases">
        <title>Identification and recombinant expression of a fungal hydrolase from Papiliotrema laurentii that hydrolyzes apple cutin and clears colloidal polyester polyurethane.</title>
        <authorList>
            <consortium name="DOE Joint Genome Institute"/>
            <person name="Roman V.A."/>
            <person name="Bojanowski C."/>
            <person name="Crable B.R."/>
            <person name="Wagner D.N."/>
            <person name="Hung C.S."/>
            <person name="Nadeau L.J."/>
            <person name="Schratz L."/>
            <person name="Haridas S."/>
            <person name="Pangilinan J."/>
            <person name="Lipzen A."/>
            <person name="Na H."/>
            <person name="Yan M."/>
            <person name="Ng V."/>
            <person name="Grigoriev I.V."/>
            <person name="Spatafora J.W."/>
            <person name="Barlow D."/>
            <person name="Biffinger J."/>
            <person name="Kelley-Loughnane N."/>
            <person name="Varaljay V.A."/>
            <person name="Crookes-Goodson W.J."/>
        </authorList>
    </citation>
    <scope>NUCLEOTIDE SEQUENCE</scope>
    <source>
        <strain evidence="5">5307AH</strain>
    </source>
</reference>
<dbReference type="InterPro" id="IPR029473">
    <property type="entry name" value="MOR2-PAG1_mid"/>
</dbReference>
<evidence type="ECO:0000313" key="6">
    <source>
        <dbReference type="Proteomes" id="UP001182556"/>
    </source>
</evidence>
<dbReference type="Pfam" id="PF14225">
    <property type="entry name" value="MOR2-PAG1_C"/>
    <property type="match status" value="1"/>
</dbReference>
<dbReference type="Pfam" id="PF14228">
    <property type="entry name" value="MOR2-PAG1_mid"/>
    <property type="match status" value="2"/>
</dbReference>
<feature type="compositionally biased region" description="Polar residues" evidence="1">
    <location>
        <begin position="194"/>
        <end position="211"/>
    </location>
</feature>
<comment type="caution">
    <text evidence="5">The sequence shown here is derived from an EMBL/GenBank/DDBJ whole genome shotgun (WGS) entry which is preliminary data.</text>
</comment>
<feature type="domain" description="Cell morphogenesis central region" evidence="4">
    <location>
        <begin position="1711"/>
        <end position="1905"/>
    </location>
</feature>
<name>A0AAD9FR77_PAPLA</name>
<evidence type="ECO:0000259" key="3">
    <source>
        <dbReference type="Pfam" id="PF14225"/>
    </source>
</evidence>
<evidence type="ECO:0000259" key="2">
    <source>
        <dbReference type="Pfam" id="PF14222"/>
    </source>
</evidence>
<feature type="region of interest" description="Disordered" evidence="1">
    <location>
        <begin position="164"/>
        <end position="236"/>
    </location>
</feature>
<evidence type="ECO:0000313" key="5">
    <source>
        <dbReference type="EMBL" id="KAK1924694.1"/>
    </source>
</evidence>
<feature type="compositionally biased region" description="Acidic residues" evidence="1">
    <location>
        <begin position="1"/>
        <end position="16"/>
    </location>
</feature>
<feature type="region of interest" description="Disordered" evidence="1">
    <location>
        <begin position="2385"/>
        <end position="2459"/>
    </location>
</feature>
<feature type="domain" description="Cell morphogenesis protein N-terminal" evidence="2">
    <location>
        <begin position="373"/>
        <end position="916"/>
    </location>
</feature>
<dbReference type="InterPro" id="IPR039867">
    <property type="entry name" value="Furry/Tao3/Mor2"/>
</dbReference>
<proteinExistence type="predicted"/>
<evidence type="ECO:0000256" key="1">
    <source>
        <dbReference type="SAM" id="MobiDB-lite"/>
    </source>
</evidence>
<dbReference type="InterPro" id="IPR016024">
    <property type="entry name" value="ARM-type_fold"/>
</dbReference>
<sequence>MEEIVIPNLDDDDDDNYPLPAFAKPSFGSPSSTSSLPEVGTHPLPDYGGAHRSHPSSDNLYRHGMSTPGRPHLSKGSTSHAMGLHTTPSHGHGASQDESRLGKFSNGSNTSLVTNGTSIGSAPGFLAPRKGSKASLTSIRNAFKTAAHPVPPVPNLSSTTYPALKNPFSRYNEPASPSRPFTSSRGGPHVPRKSTASARSIGTRSATSQSSRPDDQVPALPPIPTRSTPSRMGRHGSDAASIFAFKRHGSVSALDGIEEGPVATAGEEALRVVWREFRAAADGKVSRICGRPLNTHPSLSAYLDSGIDPVFDTLIASLANCARRYARAVADLLNGWCKMHCEGIGASEVRAHLDRSLGLQMRVEDAAAILGGRKSSTARFILNRALIELVSVVPKESLGEELGMVLEQNAFNAYKTEKLDETAQVPHRKAVSQLQVELLGHLSTSRFLTISDRFTRELGKYASAQPTRDNELRIEHLLRGMRHLKMRVYPENELEMSADFITQLAVFFNNVHGQSLKCAYAETFISLLHPVVETATAEVNHPTWSKAIATILSRSLAMMQKPRYWPTAFPLTIILLGVSPRETFLQHWPMCIDNITSRLKDRSSKVVAMNCLTRLLWIYLNRCSESSTSTRKRLDPIVRTCFHSVGGLYPSEIPLEPFAHVLHFIMARQLDFGDDFISDFLRDGSEQAGPADRATSLIKAIGYTLKAIEDDRPATWPKNADFSTFGTETFESSGDLLSTETAGKQEVIDFMKKCSPAIVNRLFACDRSVSHLLLSNDAVSLSAHASSSAMQGVETIMRKHGDVHVSYPSRYDPILRLQAAILDVMPRTHNEDASIPQIANILSRGTFSSSPAVCIAASEAMRRYAQNPLHCAVLVNTYLQFVFETRHVFRDTFVGLRLLDSQFERVVRLWVDLLQALVGHQRIAEARDEEQELQGITPNLIDKIDGVAMFLLCSCSVPLRRLASQVLAAARDLEGQQRRPSAAFRYSRVSPDRPIVKRVIQLFDATLEEHEAAKYRSLSWLTSSDRTRFDMAVAKDRVKLLQRIAESEHPKDGLLWLAILPRFVDEVYEQLPGPAQDLRSIVVATVLRLQGHVASTASVSASRATPGMRASPSTRMSSDTGVLADYWRSYLSVLTVTMPSQGTTPATPPVQRTKEAVILTPDTIGSPALFHYLTSILTWEDPRFKDAAVYALGSVGANMLRPLSEILLGVARRLADGSKIGGNSRDSRRGTNNGPLWTSLAHVFRLVSPLILETNSAHLANLSSMIGFVKLTFALLSDRAVKEDFDLQSLRRSFCIVVENLTNALGKLDSSDRFLGEEMRGAVFKLCYEWCHVGRRPDVAKARESHTLQAAAEGYRGDRDRAQYLDDLQAKTKLLSAAAAEAMAGLCQGKLISSSETTPAAQSSEHIVEPLTVLRWIRGMFSSSSSAHHETGRKALFALLKYNWRCSRLLDEVLHQSFGEGEQFMLDSSFFAVVADVVTERLVELPIEQLACLALSKLGHPIPDIRLRAFQLAQSLDPDYKGAVNLLPAVGGCAPIVYRQAQQEMSLRLAEIYPDNALEFLSECTTRLSQLEAPRRQATLSILPAWMGVLELAPDTTDADISAQDHRALSNLVYLAVRFSDDHLDEIRQVFLTFAGEHKGNTTALVKFLFEQGGKRKSPEFVGHAQRIIACLAQSDAAETLFEEIFNFVEPSAMASLSDVDVPLTPAGSLANLDALLSAPSTRSQTFSAGQLALLFSGELLPYRLGDVELSKRLPTLLHVALVHVDNPGPALRDQCQAVLFQVLRAWIASHTSTSPDATASIQSAERKLSAMSRARNAMFWRAEDDGGPTSAFLAPPKMTTLVMKILGILLPLHPRIKQTWGELALAWATSCPIRHLACRSFQAFRILSPRISPRMLADTLARLSSTIASSSPEIQAFNLEVLRTFAAITQDLSMSDMASYPQIFWCSVACLTTPFEEEYLEVVELLSHVLDKTNLSDPTVVSHLVSFRPSDWVGPTPHLQRLLLPGLRSSKTYMMSFDLIRRLASCAHDDLIDPPEERLLHGFIAALPWMLHSTDLGEPNEDLGTMALDLAALAETSNPSLSRLLTSFAHARFRSKDDFVRQAASLLRDYLRQYALDIITILLGFVLNDNEWMREKSMQLLKMVFASPEARAQVQIHGNELLQPLLRLVSTKHSAQALDVLDLPVTSDSPVTGKIFGPVSPLGWSVPNAKDASVLARDNVTAVFNTCAQETRAASAHFSVVQFADIRAFNPSQLSLDIPSPPVTGSQATGHETDNASMGDLVGALHSLNQFFDDGLDGTSTSQTGHTRIPSETPSGRRIGAIMARNARGRHPSMSSPIYETSVRRQHKHTLSEMTSSSISSMADVPDDRKQFYGLGGSLAARNGREEQQRHHHHQQQSYSSTNTDGEGYVEEKSGLFNLDEGDTSSISLAQSAVSEESGTNQSTPVTKRAWGGQGSQG</sequence>
<feature type="compositionally biased region" description="Polar residues" evidence="1">
    <location>
        <begin position="2425"/>
        <end position="2447"/>
    </location>
</feature>
<gene>
    <name evidence="5" type="ORF">DB88DRAFT_451856</name>
</gene>
<dbReference type="InterPro" id="IPR025481">
    <property type="entry name" value="Cell_Morphogen_C"/>
</dbReference>
<feature type="region of interest" description="Disordered" evidence="1">
    <location>
        <begin position="1"/>
        <end position="109"/>
    </location>
</feature>
<feature type="compositionally biased region" description="Low complexity" evidence="1">
    <location>
        <begin position="25"/>
        <end position="37"/>
    </location>
</feature>
<dbReference type="GO" id="GO:0005938">
    <property type="term" value="C:cell cortex"/>
    <property type="evidence" value="ECO:0007669"/>
    <property type="project" value="TreeGrafter"/>
</dbReference>
<feature type="domain" description="Cell morphogenesis central region" evidence="4">
    <location>
        <begin position="1468"/>
        <end position="1653"/>
    </location>
</feature>
<dbReference type="InterPro" id="IPR025614">
    <property type="entry name" value="Cell_morpho_N"/>
</dbReference>
<dbReference type="GO" id="GO:0000902">
    <property type="term" value="P:cell morphogenesis"/>
    <property type="evidence" value="ECO:0007669"/>
    <property type="project" value="InterPro"/>
</dbReference>
<protein>
    <submittedName>
        <fullName evidence="5">Cell polarity protein</fullName>
    </submittedName>
</protein>
<dbReference type="GO" id="GO:0030427">
    <property type="term" value="C:site of polarized growth"/>
    <property type="evidence" value="ECO:0007669"/>
    <property type="project" value="TreeGrafter"/>
</dbReference>
<dbReference type="PANTHER" id="PTHR12295:SF30">
    <property type="entry name" value="PROTEIN FURRY"/>
    <property type="match status" value="1"/>
</dbReference>
<organism evidence="5 6">
    <name type="scientific">Papiliotrema laurentii</name>
    <name type="common">Cryptococcus laurentii</name>
    <dbReference type="NCBI Taxonomy" id="5418"/>
    <lineage>
        <taxon>Eukaryota</taxon>
        <taxon>Fungi</taxon>
        <taxon>Dikarya</taxon>
        <taxon>Basidiomycota</taxon>
        <taxon>Agaricomycotina</taxon>
        <taxon>Tremellomycetes</taxon>
        <taxon>Tremellales</taxon>
        <taxon>Rhynchogastremaceae</taxon>
        <taxon>Papiliotrema</taxon>
    </lineage>
</organism>
<dbReference type="EMBL" id="JAODAN010000004">
    <property type="protein sequence ID" value="KAK1924694.1"/>
    <property type="molecule type" value="Genomic_DNA"/>
</dbReference>
<feature type="compositionally biased region" description="Polar residues" evidence="1">
    <location>
        <begin position="2299"/>
        <end position="2315"/>
    </location>
</feature>
<dbReference type="Pfam" id="PF14222">
    <property type="entry name" value="MOR2-PAG1_N"/>
    <property type="match status" value="1"/>
</dbReference>
<dbReference type="Proteomes" id="UP001182556">
    <property type="component" value="Unassembled WGS sequence"/>
</dbReference>
<evidence type="ECO:0000259" key="4">
    <source>
        <dbReference type="Pfam" id="PF14228"/>
    </source>
</evidence>
<keyword evidence="6" id="KW-1185">Reference proteome</keyword>
<feature type="domain" description="Cell morphogenesis protein C-terminal" evidence="3">
    <location>
        <begin position="1942"/>
        <end position="2188"/>
    </location>
</feature>
<feature type="region of interest" description="Disordered" evidence="1">
    <location>
        <begin position="2297"/>
        <end position="2316"/>
    </location>
</feature>